<proteinExistence type="predicted"/>
<dbReference type="Proteomes" id="UP000286921">
    <property type="component" value="Unassembled WGS sequence"/>
</dbReference>
<dbReference type="InterPro" id="IPR036864">
    <property type="entry name" value="Zn2-C6_fun-type_DNA-bd_sf"/>
</dbReference>
<dbReference type="Gene3D" id="3.40.50.1820">
    <property type="entry name" value="alpha/beta hydrolase"/>
    <property type="match status" value="1"/>
</dbReference>
<evidence type="ECO:0000256" key="6">
    <source>
        <dbReference type="SAM" id="MobiDB-lite"/>
    </source>
</evidence>
<dbReference type="CDD" id="cd12148">
    <property type="entry name" value="fungal_TF_MHR"/>
    <property type="match status" value="1"/>
</dbReference>
<dbReference type="InterPro" id="IPR056304">
    <property type="entry name" value="Lip-like_C"/>
</dbReference>
<keyword evidence="4" id="KW-0804">Transcription</keyword>
<dbReference type="InterPro" id="IPR021858">
    <property type="entry name" value="Fun_TF"/>
</dbReference>
<evidence type="ECO:0000256" key="2">
    <source>
        <dbReference type="ARBA" id="ARBA00023015"/>
    </source>
</evidence>
<feature type="domain" description="Zn(2)-C6 fungal-type" evidence="7">
    <location>
        <begin position="576"/>
        <end position="602"/>
    </location>
</feature>
<name>A0A401KLS0_ASPAW</name>
<dbReference type="Pfam" id="PF11951">
    <property type="entry name" value="Fungal_trans_2"/>
    <property type="match status" value="1"/>
</dbReference>
<dbReference type="Pfam" id="PF24708">
    <property type="entry name" value="Lip_C"/>
    <property type="match status" value="1"/>
</dbReference>
<dbReference type="GO" id="GO:0005634">
    <property type="term" value="C:nucleus"/>
    <property type="evidence" value="ECO:0007669"/>
    <property type="project" value="UniProtKB-SubCell"/>
</dbReference>
<dbReference type="SUPFAM" id="SSF57701">
    <property type="entry name" value="Zn2/Cys6 DNA-binding domain"/>
    <property type="match status" value="1"/>
</dbReference>
<keyword evidence="5" id="KW-0539">Nucleus</keyword>
<dbReference type="InterPro" id="IPR001138">
    <property type="entry name" value="Zn2Cys6_DnaBD"/>
</dbReference>
<keyword evidence="9" id="KW-1185">Reference proteome</keyword>
<dbReference type="InterPro" id="IPR029058">
    <property type="entry name" value="AB_hydrolase_fold"/>
</dbReference>
<dbReference type="GO" id="GO:0000976">
    <property type="term" value="F:transcription cis-regulatory region binding"/>
    <property type="evidence" value="ECO:0007669"/>
    <property type="project" value="TreeGrafter"/>
</dbReference>
<comment type="caution">
    <text evidence="8">The sequence shown here is derived from an EMBL/GenBank/DDBJ whole genome shotgun (WGS) entry which is preliminary data.</text>
</comment>
<evidence type="ECO:0000259" key="7">
    <source>
        <dbReference type="PROSITE" id="PS50048"/>
    </source>
</evidence>
<dbReference type="STRING" id="105351.A0A401KLS0"/>
<keyword evidence="2" id="KW-0805">Transcription regulation</keyword>
<dbReference type="PROSITE" id="PS50048">
    <property type="entry name" value="ZN2_CY6_FUNGAL_2"/>
    <property type="match status" value="1"/>
</dbReference>
<dbReference type="Pfam" id="PF00172">
    <property type="entry name" value="Zn_clus"/>
    <property type="match status" value="1"/>
</dbReference>
<dbReference type="GO" id="GO:0008270">
    <property type="term" value="F:zinc ion binding"/>
    <property type="evidence" value="ECO:0007669"/>
    <property type="project" value="InterPro"/>
</dbReference>
<dbReference type="AlphaFoldDB" id="A0A401KLS0"/>
<evidence type="ECO:0000256" key="5">
    <source>
        <dbReference type="ARBA" id="ARBA00023242"/>
    </source>
</evidence>
<evidence type="ECO:0000313" key="9">
    <source>
        <dbReference type="Proteomes" id="UP000286921"/>
    </source>
</evidence>
<organism evidence="8 9">
    <name type="scientific">Aspergillus awamori</name>
    <name type="common">Black koji mold</name>
    <dbReference type="NCBI Taxonomy" id="105351"/>
    <lineage>
        <taxon>Eukaryota</taxon>
        <taxon>Fungi</taxon>
        <taxon>Dikarya</taxon>
        <taxon>Ascomycota</taxon>
        <taxon>Pezizomycotina</taxon>
        <taxon>Eurotiomycetes</taxon>
        <taxon>Eurotiomycetidae</taxon>
        <taxon>Eurotiales</taxon>
        <taxon>Aspergillaceae</taxon>
        <taxon>Aspergillus</taxon>
    </lineage>
</organism>
<dbReference type="GO" id="GO:0000981">
    <property type="term" value="F:DNA-binding transcription factor activity, RNA polymerase II-specific"/>
    <property type="evidence" value="ECO:0007669"/>
    <property type="project" value="InterPro"/>
</dbReference>
<keyword evidence="3" id="KW-0238">DNA-binding</keyword>
<evidence type="ECO:0000313" key="8">
    <source>
        <dbReference type="EMBL" id="GCB20129.1"/>
    </source>
</evidence>
<feature type="compositionally biased region" description="Basic and acidic residues" evidence="6">
    <location>
        <begin position="636"/>
        <end position="664"/>
    </location>
</feature>
<sequence>MGSEQSSEGLDNLRNLATRLTSIHDSNAEESQRAPIVMVPGFSGWGTPLFGAVNYWGGIENIPQKLAEDGHTVIVTPIAPLSSNWERACELYAQLISGRFSRYDFNTGTFNDDSEGIEVDYGDIFPKIHGYQRITKKRKLPIIFTKDDTMQSVRWSENKPVHFICHSQGGNTVRYLLHLMECGSQNLTDASRHGRGSPAHSKYFNKVGRSKWAISVSTIGTPHRGSTIIDAIQDCFKAATPEEKTKLIGRLFATLSFSDPENRFYDLQLDHWGIKRDTTAAGRESFPQMRARLESPIYNAPVYRWLHEDHNGLYDNTIAGVRDLNNSTIPTSDNIYYFSLSFSCVKPFPKGWPKWTLKSLKYYPLRIREVSKPIPIFNGIARLTDNAFTFAAWSAESIVTPFREVMCWATNYIVNPFIQEAGYKVIFPGPPDYLPVPSVFPPMLPTAYAMGCYNLTECQANILGNDTHNWKINDGIVNTASMKGPLNRNGDRRGNSTNELIADASQFPHSLDEIRAARGKYWHCGTTTGLDHADQIGIFIEENTVDPLLLGQLLCQLHNGTQANIKLAYTPDSLTCRERRVKCDDGKPTCLRCSKSARICRYASDATHHSDQRHAATAAAPPAADREPTEAQSSPRGKERQKVRAEENRARNPDAVEETSPKPQEHLSNIAAAPTSHPTASVTPEAAVLLHPDGSIETPHFDSLSEHNEQRLPSLDPAFPTSPVSLSQISLLNISPFEWYDLLARDAINHIQRLNDTSSGDPRWRFPEIALSRRQSPAPEHSRSEQEARYYEQQRRALTHGDGHTGSPLPNYHQLPQPWNTTSRLELSPTDLTFFQYYIEVVGPILDLFDPAHHFSNVVPHLALRNTGLLKSVLAVGAKHMSLCLRHRGDGDAADGHAAGTPASLPATVVSTESDSAPTHMATQYYYETLHYLSQTLLYPSYADSHEILATATMISTYEMFDADSAANSSVWEQHLRGSFWIQRSQDNDGESADGLRQAVWWAWLRQDIWAAFQAGRPTITFWRARKPLEELSSDELATRIVYLCGKCVKYAASAAIPPHQDPRERIEQGDRLLSALDEWYRILPASYQPVTVAGGAGSSAVFPPIWIHPRNHAGAMQMYHFAKVTVLLNQPTLGGLNAYLLRDKQLTESVKTVCGIANSCQEHDCAMAFINVQALFGVGQFVRSPEMREELLRILNNMLRISKFPAKGLVARLQWVWQE</sequence>
<dbReference type="Gene3D" id="4.10.240.10">
    <property type="entry name" value="Zn(2)-C6 fungal-type DNA-binding domain"/>
    <property type="match status" value="1"/>
</dbReference>
<dbReference type="PANTHER" id="PTHR37534">
    <property type="entry name" value="TRANSCRIPTIONAL ACTIVATOR PROTEIN UGA3"/>
    <property type="match status" value="1"/>
</dbReference>
<evidence type="ECO:0000256" key="4">
    <source>
        <dbReference type="ARBA" id="ARBA00023163"/>
    </source>
</evidence>
<dbReference type="EMBL" id="BDHI01000007">
    <property type="protein sequence ID" value="GCB20129.1"/>
    <property type="molecule type" value="Genomic_DNA"/>
</dbReference>
<comment type="subcellular location">
    <subcellularLocation>
        <location evidence="1">Nucleus</location>
    </subcellularLocation>
</comment>
<gene>
    <name evidence="8" type="ORF">AAWM_03014</name>
</gene>
<protein>
    <submittedName>
        <fullName evidence="8">Lipase</fullName>
    </submittedName>
</protein>
<feature type="region of interest" description="Disordered" evidence="6">
    <location>
        <begin position="605"/>
        <end position="664"/>
    </location>
</feature>
<dbReference type="SMART" id="SM00066">
    <property type="entry name" value="GAL4"/>
    <property type="match status" value="1"/>
</dbReference>
<accession>A0A401KLS0</accession>
<evidence type="ECO:0000256" key="1">
    <source>
        <dbReference type="ARBA" id="ARBA00004123"/>
    </source>
</evidence>
<dbReference type="PANTHER" id="PTHR37534:SF3">
    <property type="entry name" value="ZN(II)2CYS6 TRANSCRIPTION FACTOR (EUROFUNG)"/>
    <property type="match status" value="1"/>
</dbReference>
<dbReference type="SUPFAM" id="SSF53474">
    <property type="entry name" value="alpha/beta-Hydrolases"/>
    <property type="match status" value="1"/>
</dbReference>
<dbReference type="CDD" id="cd00067">
    <property type="entry name" value="GAL4"/>
    <property type="match status" value="1"/>
</dbReference>
<reference evidence="8 9" key="1">
    <citation type="submission" date="2016-09" db="EMBL/GenBank/DDBJ databases">
        <title>Aspergillus awamori IFM 58123T.</title>
        <authorList>
            <person name="Kusuya Y."/>
            <person name="Shimizu M."/>
            <person name="Takahashi H."/>
            <person name="Yaguchi T."/>
        </authorList>
    </citation>
    <scope>NUCLEOTIDE SEQUENCE [LARGE SCALE GENOMIC DNA]</scope>
    <source>
        <strain evidence="8 9">IFM 58123</strain>
    </source>
</reference>
<dbReference type="GO" id="GO:0045944">
    <property type="term" value="P:positive regulation of transcription by RNA polymerase II"/>
    <property type="evidence" value="ECO:0007669"/>
    <property type="project" value="TreeGrafter"/>
</dbReference>
<evidence type="ECO:0000256" key="3">
    <source>
        <dbReference type="ARBA" id="ARBA00023125"/>
    </source>
</evidence>